<dbReference type="GO" id="GO:0000775">
    <property type="term" value="C:chromosome, centromeric region"/>
    <property type="evidence" value="ECO:0007669"/>
    <property type="project" value="UniProtKB-SubCell"/>
</dbReference>
<dbReference type="GO" id="GO:0005634">
    <property type="term" value="C:nucleus"/>
    <property type="evidence" value="ECO:0007669"/>
    <property type="project" value="InterPro"/>
</dbReference>
<keyword evidence="7" id="KW-0131">Cell cycle</keyword>
<feature type="compositionally biased region" description="Basic residues" evidence="10">
    <location>
        <begin position="450"/>
        <end position="460"/>
    </location>
</feature>
<feature type="compositionally biased region" description="Low complexity" evidence="10">
    <location>
        <begin position="890"/>
        <end position="904"/>
    </location>
</feature>
<reference evidence="13" key="1">
    <citation type="journal article" date="2013" name="Genome Announc.">
        <title>Draft genome sequence of the basidiomycetous yeast-like fungus Pseudozyma hubeiensis SY62, which produces an abundant amount of the biosurfactant mannosylerythritol lipids.</title>
        <authorList>
            <person name="Konishi M."/>
            <person name="Hatada Y."/>
            <person name="Horiuchi J."/>
        </authorList>
    </citation>
    <scope>NUCLEOTIDE SEQUENCE [LARGE SCALE GENOMIC DNA]</scope>
    <source>
        <strain evidence="13">SY62</strain>
    </source>
</reference>
<organism evidence="12 13">
    <name type="scientific">Pseudozyma hubeiensis (strain SY62)</name>
    <name type="common">Yeast</name>
    <dbReference type="NCBI Taxonomy" id="1305764"/>
    <lineage>
        <taxon>Eukaryota</taxon>
        <taxon>Fungi</taxon>
        <taxon>Dikarya</taxon>
        <taxon>Basidiomycota</taxon>
        <taxon>Ustilaginomycotina</taxon>
        <taxon>Ustilaginomycetes</taxon>
        <taxon>Ustilaginales</taxon>
        <taxon>Ustilaginaceae</taxon>
        <taxon>Pseudozyma</taxon>
    </lineage>
</organism>
<dbReference type="RefSeq" id="XP_012186781.1">
    <property type="nucleotide sequence ID" value="XM_012331391.1"/>
</dbReference>
<name>R9NX81_PSEHS</name>
<feature type="compositionally biased region" description="Polar residues" evidence="10">
    <location>
        <begin position="1002"/>
        <end position="1017"/>
    </location>
</feature>
<evidence type="ECO:0000256" key="4">
    <source>
        <dbReference type="ARBA" id="ARBA00022618"/>
    </source>
</evidence>
<feature type="compositionally biased region" description="Polar residues" evidence="10">
    <location>
        <begin position="1214"/>
        <end position="1229"/>
    </location>
</feature>
<feature type="region of interest" description="Disordered" evidence="10">
    <location>
        <begin position="661"/>
        <end position="694"/>
    </location>
</feature>
<feature type="compositionally biased region" description="Polar residues" evidence="10">
    <location>
        <begin position="850"/>
        <end position="865"/>
    </location>
</feature>
<keyword evidence="13" id="KW-1185">Reference proteome</keyword>
<feature type="region of interest" description="Disordered" evidence="10">
    <location>
        <begin position="449"/>
        <end position="496"/>
    </location>
</feature>
<feature type="region of interest" description="Disordered" evidence="10">
    <location>
        <begin position="319"/>
        <end position="360"/>
    </location>
</feature>
<feature type="compositionally biased region" description="Polar residues" evidence="10">
    <location>
        <begin position="875"/>
        <end position="889"/>
    </location>
</feature>
<feature type="domain" description="Shugoshin C-terminal" evidence="11">
    <location>
        <begin position="647"/>
        <end position="666"/>
    </location>
</feature>
<comment type="similarity">
    <text evidence="2">Belongs to the shugoshin family.</text>
</comment>
<accession>R9NX81</accession>
<dbReference type="GO" id="GO:0045132">
    <property type="term" value="P:meiotic chromosome segregation"/>
    <property type="evidence" value="ECO:0007669"/>
    <property type="project" value="InterPro"/>
</dbReference>
<evidence type="ECO:0000256" key="2">
    <source>
        <dbReference type="ARBA" id="ARBA00010845"/>
    </source>
</evidence>
<dbReference type="InterPro" id="IPR038889">
    <property type="entry name" value="Shugoshin1/2"/>
</dbReference>
<feature type="region of interest" description="Disordered" evidence="10">
    <location>
        <begin position="1059"/>
        <end position="1244"/>
    </location>
</feature>
<dbReference type="Pfam" id="PF07557">
    <property type="entry name" value="Shugoshin_C"/>
    <property type="match status" value="1"/>
</dbReference>
<dbReference type="STRING" id="1305764.R9NX81"/>
<gene>
    <name evidence="12" type="ORF">PHSY_000757</name>
</gene>
<feature type="compositionally biased region" description="Low complexity" evidence="10">
    <location>
        <begin position="1102"/>
        <end position="1128"/>
    </location>
</feature>
<dbReference type="OrthoDB" id="5394106at2759"/>
<evidence type="ECO:0000313" key="13">
    <source>
        <dbReference type="Proteomes" id="UP000014071"/>
    </source>
</evidence>
<feature type="region of interest" description="Disordered" evidence="10">
    <location>
        <begin position="156"/>
        <end position="175"/>
    </location>
</feature>
<keyword evidence="5" id="KW-0159">Chromosome partition</keyword>
<keyword evidence="6 9" id="KW-0175">Coiled coil</keyword>
<feature type="compositionally biased region" description="Polar residues" evidence="10">
    <location>
        <begin position="1181"/>
        <end position="1194"/>
    </location>
</feature>
<evidence type="ECO:0000256" key="10">
    <source>
        <dbReference type="SAM" id="MobiDB-lite"/>
    </source>
</evidence>
<feature type="coiled-coil region" evidence="9">
    <location>
        <begin position="208"/>
        <end position="235"/>
    </location>
</feature>
<keyword evidence="4" id="KW-0132">Cell division</keyword>
<feature type="region of interest" description="Disordered" evidence="10">
    <location>
        <begin position="515"/>
        <end position="615"/>
    </location>
</feature>
<feature type="compositionally biased region" description="Low complexity" evidence="10">
    <location>
        <begin position="835"/>
        <end position="849"/>
    </location>
</feature>
<feature type="compositionally biased region" description="Basic and acidic residues" evidence="10">
    <location>
        <begin position="570"/>
        <end position="584"/>
    </location>
</feature>
<feature type="compositionally biased region" description="Low complexity" evidence="10">
    <location>
        <begin position="540"/>
        <end position="549"/>
    </location>
</feature>
<dbReference type="PANTHER" id="PTHR21577">
    <property type="entry name" value="SHUGOSHIN"/>
    <property type="match status" value="1"/>
</dbReference>
<evidence type="ECO:0000259" key="11">
    <source>
        <dbReference type="Pfam" id="PF07557"/>
    </source>
</evidence>
<dbReference type="HOGENOM" id="CLU_269171_0_0_1"/>
<evidence type="ECO:0000256" key="5">
    <source>
        <dbReference type="ARBA" id="ARBA00022829"/>
    </source>
</evidence>
<dbReference type="PANTHER" id="PTHR21577:SF3">
    <property type="entry name" value="SHUGOSHIN 1-RELATED"/>
    <property type="match status" value="1"/>
</dbReference>
<keyword evidence="8" id="KW-0137">Centromere</keyword>
<evidence type="ECO:0000256" key="9">
    <source>
        <dbReference type="SAM" id="Coils"/>
    </source>
</evidence>
<dbReference type="GO" id="GO:0051301">
    <property type="term" value="P:cell division"/>
    <property type="evidence" value="ECO:0007669"/>
    <property type="project" value="UniProtKB-KW"/>
</dbReference>
<comment type="subcellular location">
    <subcellularLocation>
        <location evidence="1">Chromosome</location>
        <location evidence="1">Centromere</location>
    </subcellularLocation>
</comment>
<evidence type="ECO:0000256" key="7">
    <source>
        <dbReference type="ARBA" id="ARBA00023306"/>
    </source>
</evidence>
<feature type="compositionally biased region" description="Polar residues" evidence="10">
    <location>
        <begin position="1129"/>
        <end position="1158"/>
    </location>
</feature>
<dbReference type="GeneID" id="24106060"/>
<sequence>MQQVDICRRVDSRQEKMQPAHVTLRCENAERAVLLSGLFQRRIVPWSQATPTYPHCHARQLHRSGTAFLPCVRSSPRPASSVTNRRSRHVFTGFCRTFRNRLLQHSARLWKSISCATDTHGCVTQLSDPAGYRCPIELISTIMPPATRREVRLSASLPDPSFNNGTTHVGEPSRSSAMLVPNMDAILDNFEQFKRKHISQNREIIKSNALHQLRIRELENRIHTLEAEKVQKQMDTVGLVAQLSQLRHAIGAIHVGWEAIGRGLTLSAGHALPSSDFNSPDFLDHLPASKRIAIEPNPNASAVVRSIARAPEGHIECLQEEDPSTDGNQQPMTPPPSSKLDTHTDGLHSEAWQHGSDDTREAPCHWTHDLKSRTFDPTAEFRLDPAPSPLRSSELTSELGKLMMTSKLGPAPQSWSFSHVEAPLATPSFDFDMHDIPLEHKLGHDSATHALRKSGRKSSRRQSGYFSQDDLVGSEALDSDHPQATPSSDPYMPSKANSETMEGLLIYRGADAPLVGARPSSHRRPSTPLLDITNADHESSSSLQPRSSSHIPIDDASRNADVTPRKKRQPSRESIRTSRTEPRASCDAQLAESRTPGGRKRKIPNNDPHEPMPTPARLFSAAIDANHSTLASAPADEDSEPHTGRTRRVRKSINYALPKLNTKMRKPDPGDLVPASTPHRSKSNTPELNRSMIGSTGDLSDIRRLHEAASLRHSPAERTLRMRSAHPSNNIVSTHISDDDSGVRMADLFEIRQHPRQGSAHAPGSDATSSYAHANWNGNLDGLTDTSDDDSRATSNADLGELAELEAAMGDLCTADHTQQQVDTPRAPQPSMWPSRSSTEMSASSSTDSNLSRASSMTSNATATRRPSLRRKTTPLPSRSRQSSAEQPLSSGSVAGSDPPSSSGDRSEDPSVANAVQRDPNLSTSVESKSALAIYGRKGPDDAKKINASSAGSEHSRATSGASSSTVLGNERPPLPASGLAAGMKPKQRPASAGAAPVGRATSVSATPGHSVDRPQTFSGTTAVKANLMQAAALSSTTGSIGRSGSSVSTQRASLHSALMNRDKATPGQTTPRIGAKGLVSSSTPSAKESPRTIRGIPILRPTPSTSSLTSESSGRSSPALSAASISSNGTRLSTSTRTSQKAAGGTATAQSVRSQRPGTAGSCSSSSSSLSQDSALRLNGSVSATGAGSNSSARPYPTRSMPSLRRASEKAAVTSTPRITVRSSSSTLPAVPKSSAANGSTHSATSIAASKVAKAISASAGARSQDSTLTTMGLGIDFNTGSAEQETLSLLAEHILYLSITSFKTSHAIHILRFQEQQSQNGIERNKAAVDHRSQKRQLLTTKRSGILGEWIDGERFQLHPLVDFLVRYCSRVRITRFAQGEWTHTLSVIQFACVNREKKIA</sequence>
<feature type="compositionally biased region" description="Polar residues" evidence="10">
    <location>
        <begin position="947"/>
        <end position="968"/>
    </location>
</feature>
<dbReference type="Proteomes" id="UP000014071">
    <property type="component" value="Unassembled WGS sequence"/>
</dbReference>
<evidence type="ECO:0000313" key="12">
    <source>
        <dbReference type="EMBL" id="GAC93194.1"/>
    </source>
</evidence>
<dbReference type="EMBL" id="DF238773">
    <property type="protein sequence ID" value="GAC93194.1"/>
    <property type="molecule type" value="Genomic_DNA"/>
</dbReference>
<feature type="compositionally biased region" description="Low complexity" evidence="10">
    <location>
        <begin position="1163"/>
        <end position="1175"/>
    </location>
</feature>
<keyword evidence="3" id="KW-0158">Chromosome</keyword>
<proteinExistence type="inferred from homology"/>
<evidence type="ECO:0000256" key="1">
    <source>
        <dbReference type="ARBA" id="ARBA00004584"/>
    </source>
</evidence>
<evidence type="ECO:0000256" key="3">
    <source>
        <dbReference type="ARBA" id="ARBA00022454"/>
    </source>
</evidence>
<feature type="region of interest" description="Disordered" evidence="10">
    <location>
        <begin position="631"/>
        <end position="650"/>
    </location>
</feature>
<evidence type="ECO:0000256" key="8">
    <source>
        <dbReference type="ARBA" id="ARBA00023328"/>
    </source>
</evidence>
<evidence type="ECO:0000256" key="6">
    <source>
        <dbReference type="ARBA" id="ARBA00023054"/>
    </source>
</evidence>
<feature type="compositionally biased region" description="Polar residues" evidence="10">
    <location>
        <begin position="683"/>
        <end position="694"/>
    </location>
</feature>
<protein>
    <recommendedName>
        <fullName evidence="11">Shugoshin C-terminal domain-containing protein</fullName>
    </recommendedName>
</protein>
<feature type="region of interest" description="Disordered" evidence="10">
    <location>
        <begin position="818"/>
        <end position="1017"/>
    </location>
</feature>
<dbReference type="eggNOG" id="ENOG502SEGR">
    <property type="taxonomic scope" value="Eukaryota"/>
</dbReference>
<dbReference type="InterPro" id="IPR011515">
    <property type="entry name" value="Shugoshin_C"/>
</dbReference>